<dbReference type="SMART" id="SM00409">
    <property type="entry name" value="IG"/>
    <property type="match status" value="1"/>
</dbReference>
<comment type="caution">
    <text evidence="12">The sequence shown here is derived from an EMBL/GenBank/DDBJ whole genome shotgun (WGS) entry which is preliminary data.</text>
</comment>
<accession>A0AAD7SYK4</accession>
<evidence type="ECO:0000256" key="6">
    <source>
        <dbReference type="ARBA" id="ARBA00022989"/>
    </source>
</evidence>
<sequence length="615" mass="69887">MNALNRGTASLRWKLLAFLCFLVEALPTGSACPKSCACYVPTEVHCTFRYLTSMPREIQPAVERMNLGYNSLTVLKEHDFDGLGHLELLMLHSNTIHTIEDKAFDDLQSLQVLKMSYNRVKEINKETLQGLRSLLRLHMDHNRIEFINPEAFYGLTMLQLVQLEGNLLQQLHPDTFITLRYSQIFKVSSVKNIYLSDNALTSLPANIFSHCTQLENVFLHGNPWSCDCRMDWFVDWRERNTGILKCKRDRKYARGQLCPVCEYPAPSRGKNIAHFSRSALSCAKPWIYSHLKKKNSTVDEGDYTPVSSRDFIAPIGSFTMNITDHFQNDASVVCTVQRPSGMENLTVTHTDDTMTLSVSVATSLICNIDYEHIQQLWRILATYSDSPMRLERGLLLAKTPEMKYRYQQRRPGQGKDENEDEIFTAIEAEIKANPAWLMQGEVTLQLDRTTTTFSTLHVKYSSTVQLRMENKAQKRDRYSWAMIKMDNFTKTEHSVLTGGVADLNCQTRGDPKPSIDWILPDGSKVRAPYNSEDRRIVITASGGLTLRAADTSDSGLYRCIATNYLDADVLTFRVTVLPPDVEEDDVNGVQLSQQNQSGVKNYHLRQAVPQIQIAG</sequence>
<dbReference type="SMART" id="SM00408">
    <property type="entry name" value="IGc2"/>
    <property type="match status" value="1"/>
</dbReference>
<proteinExistence type="predicted"/>
<evidence type="ECO:0000313" key="12">
    <source>
        <dbReference type="EMBL" id="KAJ8410703.1"/>
    </source>
</evidence>
<feature type="domain" description="Ig-like" evidence="11">
    <location>
        <begin position="498"/>
        <end position="575"/>
    </location>
</feature>
<evidence type="ECO:0000256" key="3">
    <source>
        <dbReference type="ARBA" id="ARBA00022692"/>
    </source>
</evidence>
<dbReference type="SUPFAM" id="SSF48726">
    <property type="entry name" value="Immunoglobulin"/>
    <property type="match status" value="1"/>
</dbReference>
<dbReference type="PROSITE" id="PS50835">
    <property type="entry name" value="IG_LIKE"/>
    <property type="match status" value="1"/>
</dbReference>
<dbReference type="PANTHER" id="PTHR24369">
    <property type="entry name" value="ANTIGEN BSP, PUTATIVE-RELATED"/>
    <property type="match status" value="1"/>
</dbReference>
<dbReference type="InterPro" id="IPR026906">
    <property type="entry name" value="LRR_5"/>
</dbReference>
<dbReference type="InterPro" id="IPR003599">
    <property type="entry name" value="Ig_sub"/>
</dbReference>
<keyword evidence="7" id="KW-0472">Membrane</keyword>
<keyword evidence="5" id="KW-0677">Repeat</keyword>
<dbReference type="PANTHER" id="PTHR24369:SF163">
    <property type="entry name" value="MATRIX-REMODELING-ASSOCIATED PROTEIN 5"/>
    <property type="match status" value="1"/>
</dbReference>
<organism evidence="12 13">
    <name type="scientific">Aldrovandia affinis</name>
    <dbReference type="NCBI Taxonomy" id="143900"/>
    <lineage>
        <taxon>Eukaryota</taxon>
        <taxon>Metazoa</taxon>
        <taxon>Chordata</taxon>
        <taxon>Craniata</taxon>
        <taxon>Vertebrata</taxon>
        <taxon>Euteleostomi</taxon>
        <taxon>Actinopterygii</taxon>
        <taxon>Neopterygii</taxon>
        <taxon>Teleostei</taxon>
        <taxon>Notacanthiformes</taxon>
        <taxon>Halosauridae</taxon>
        <taxon>Aldrovandia</taxon>
    </lineage>
</organism>
<dbReference type="InterPro" id="IPR050541">
    <property type="entry name" value="LRR_TM_domain-containing"/>
</dbReference>
<dbReference type="InterPro" id="IPR036179">
    <property type="entry name" value="Ig-like_dom_sf"/>
</dbReference>
<dbReference type="InterPro" id="IPR013098">
    <property type="entry name" value="Ig_I-set"/>
</dbReference>
<keyword evidence="13" id="KW-1185">Reference proteome</keyword>
<feature type="chain" id="PRO_5041952007" description="Ig-like domain-containing protein" evidence="10">
    <location>
        <begin position="26"/>
        <end position="615"/>
    </location>
</feature>
<dbReference type="SUPFAM" id="SSF52058">
    <property type="entry name" value="L domain-like"/>
    <property type="match status" value="1"/>
</dbReference>
<gene>
    <name evidence="12" type="ORF">AAFF_G00186600</name>
</gene>
<keyword evidence="8" id="KW-1015">Disulfide bond</keyword>
<dbReference type="EMBL" id="JAINUG010000025">
    <property type="protein sequence ID" value="KAJ8410703.1"/>
    <property type="molecule type" value="Genomic_DNA"/>
</dbReference>
<keyword evidence="4 10" id="KW-0732">Signal</keyword>
<evidence type="ECO:0000256" key="10">
    <source>
        <dbReference type="SAM" id="SignalP"/>
    </source>
</evidence>
<dbReference type="AlphaFoldDB" id="A0AAD7SYK4"/>
<keyword evidence="3" id="KW-0812">Transmembrane</keyword>
<dbReference type="Gene3D" id="2.60.40.10">
    <property type="entry name" value="Immunoglobulins"/>
    <property type="match status" value="1"/>
</dbReference>
<keyword evidence="9" id="KW-0325">Glycoprotein</keyword>
<dbReference type="InterPro" id="IPR032675">
    <property type="entry name" value="LRR_dom_sf"/>
</dbReference>
<evidence type="ECO:0000256" key="9">
    <source>
        <dbReference type="ARBA" id="ARBA00023180"/>
    </source>
</evidence>
<feature type="signal peptide" evidence="10">
    <location>
        <begin position="1"/>
        <end position="25"/>
    </location>
</feature>
<evidence type="ECO:0000256" key="7">
    <source>
        <dbReference type="ARBA" id="ARBA00023136"/>
    </source>
</evidence>
<evidence type="ECO:0000313" key="13">
    <source>
        <dbReference type="Proteomes" id="UP001221898"/>
    </source>
</evidence>
<keyword evidence="6" id="KW-1133">Transmembrane helix</keyword>
<evidence type="ECO:0000256" key="8">
    <source>
        <dbReference type="ARBA" id="ARBA00023157"/>
    </source>
</evidence>
<evidence type="ECO:0000256" key="4">
    <source>
        <dbReference type="ARBA" id="ARBA00022729"/>
    </source>
</evidence>
<dbReference type="InterPro" id="IPR003591">
    <property type="entry name" value="Leu-rich_rpt_typical-subtyp"/>
</dbReference>
<comment type="subcellular location">
    <subcellularLocation>
        <location evidence="1">Membrane</location>
        <topology evidence="1">Single-pass membrane protein</topology>
    </subcellularLocation>
</comment>
<evidence type="ECO:0000256" key="5">
    <source>
        <dbReference type="ARBA" id="ARBA00022737"/>
    </source>
</evidence>
<dbReference type="InterPro" id="IPR003598">
    <property type="entry name" value="Ig_sub2"/>
</dbReference>
<dbReference type="InterPro" id="IPR000483">
    <property type="entry name" value="Cys-rich_flank_reg_C"/>
</dbReference>
<dbReference type="Pfam" id="PF13306">
    <property type="entry name" value="LRR_5"/>
    <property type="match status" value="1"/>
</dbReference>
<dbReference type="GO" id="GO:0005886">
    <property type="term" value="C:plasma membrane"/>
    <property type="evidence" value="ECO:0007669"/>
    <property type="project" value="TreeGrafter"/>
</dbReference>
<dbReference type="Pfam" id="PF13855">
    <property type="entry name" value="LRR_8"/>
    <property type="match status" value="1"/>
</dbReference>
<dbReference type="SMART" id="SM00369">
    <property type="entry name" value="LRR_TYP"/>
    <property type="match status" value="6"/>
</dbReference>
<dbReference type="InterPro" id="IPR007110">
    <property type="entry name" value="Ig-like_dom"/>
</dbReference>
<dbReference type="InterPro" id="IPR013783">
    <property type="entry name" value="Ig-like_fold"/>
</dbReference>
<dbReference type="Gene3D" id="3.80.10.10">
    <property type="entry name" value="Ribonuclease Inhibitor"/>
    <property type="match status" value="2"/>
</dbReference>
<evidence type="ECO:0000256" key="1">
    <source>
        <dbReference type="ARBA" id="ARBA00004167"/>
    </source>
</evidence>
<dbReference type="Proteomes" id="UP001221898">
    <property type="component" value="Unassembled WGS sequence"/>
</dbReference>
<name>A0AAD7SYK4_9TELE</name>
<keyword evidence="2" id="KW-0433">Leucine-rich repeat</keyword>
<dbReference type="InterPro" id="IPR001611">
    <property type="entry name" value="Leu-rich_rpt"/>
</dbReference>
<reference evidence="12" key="1">
    <citation type="journal article" date="2023" name="Science">
        <title>Genome structures resolve the early diversification of teleost fishes.</title>
        <authorList>
            <person name="Parey E."/>
            <person name="Louis A."/>
            <person name="Montfort J."/>
            <person name="Bouchez O."/>
            <person name="Roques C."/>
            <person name="Iampietro C."/>
            <person name="Lluch J."/>
            <person name="Castinel A."/>
            <person name="Donnadieu C."/>
            <person name="Desvignes T."/>
            <person name="Floi Bucao C."/>
            <person name="Jouanno E."/>
            <person name="Wen M."/>
            <person name="Mejri S."/>
            <person name="Dirks R."/>
            <person name="Jansen H."/>
            <person name="Henkel C."/>
            <person name="Chen W.J."/>
            <person name="Zahm M."/>
            <person name="Cabau C."/>
            <person name="Klopp C."/>
            <person name="Thompson A.W."/>
            <person name="Robinson-Rechavi M."/>
            <person name="Braasch I."/>
            <person name="Lecointre G."/>
            <person name="Bobe J."/>
            <person name="Postlethwait J.H."/>
            <person name="Berthelot C."/>
            <person name="Roest Crollius H."/>
            <person name="Guiguen Y."/>
        </authorList>
    </citation>
    <scope>NUCLEOTIDE SEQUENCE</scope>
    <source>
        <strain evidence="12">NC1722</strain>
    </source>
</reference>
<evidence type="ECO:0000259" key="11">
    <source>
        <dbReference type="PROSITE" id="PS50835"/>
    </source>
</evidence>
<protein>
    <recommendedName>
        <fullName evidence="11">Ig-like domain-containing protein</fullName>
    </recommendedName>
</protein>
<evidence type="ECO:0000256" key="2">
    <source>
        <dbReference type="ARBA" id="ARBA00022614"/>
    </source>
</evidence>
<dbReference type="SMART" id="SM00082">
    <property type="entry name" value="LRRCT"/>
    <property type="match status" value="1"/>
</dbReference>
<dbReference type="Pfam" id="PF07679">
    <property type="entry name" value="I-set"/>
    <property type="match status" value="1"/>
</dbReference>
<dbReference type="FunFam" id="3.80.10.10:FF:000103">
    <property type="entry name" value="Immunoglobulin superfamily member 10"/>
    <property type="match status" value="1"/>
</dbReference>